<dbReference type="EMBL" id="JAJJHW010000681">
    <property type="protein sequence ID" value="KAH8384548.1"/>
    <property type="molecule type" value="Genomic_DNA"/>
</dbReference>
<reference evidence="2" key="1">
    <citation type="journal article" date="2021" name="Mol. Ecol. Resour.">
        <title>Phylogenomic analyses of the genus Drosophila reveals genomic signals of climate adaptation.</title>
        <authorList>
            <person name="Li F."/>
            <person name="Rane R.V."/>
            <person name="Luria V."/>
            <person name="Xiong Z."/>
            <person name="Chen J."/>
            <person name="Li Z."/>
            <person name="Catullo R.A."/>
            <person name="Griffin P.C."/>
            <person name="Schiffer M."/>
            <person name="Pearce S."/>
            <person name="Lee S.F."/>
            <person name="McElroy K."/>
            <person name="Stocker A."/>
            <person name="Shirriffs J."/>
            <person name="Cockerell F."/>
            <person name="Coppin C."/>
            <person name="Sgro C.M."/>
            <person name="Karger A."/>
            <person name="Cain J.W."/>
            <person name="Weber J.A."/>
            <person name="Santpere G."/>
            <person name="Kirschner M.W."/>
            <person name="Hoffmann A.A."/>
            <person name="Oakeshott J.G."/>
            <person name="Zhang G."/>
        </authorList>
    </citation>
    <scope>NUCLEOTIDE SEQUENCE</scope>
    <source>
        <strain evidence="2">BGI-SZ-2011g</strain>
    </source>
</reference>
<dbReference type="AlphaFoldDB" id="A0AAD4PQB7"/>
<dbReference type="Proteomes" id="UP001200034">
    <property type="component" value="Unassembled WGS sequence"/>
</dbReference>
<organism evidence="2 3">
    <name type="scientific">Drosophila rubida</name>
    <dbReference type="NCBI Taxonomy" id="30044"/>
    <lineage>
        <taxon>Eukaryota</taxon>
        <taxon>Metazoa</taxon>
        <taxon>Ecdysozoa</taxon>
        <taxon>Arthropoda</taxon>
        <taxon>Hexapoda</taxon>
        <taxon>Insecta</taxon>
        <taxon>Pterygota</taxon>
        <taxon>Neoptera</taxon>
        <taxon>Endopterygota</taxon>
        <taxon>Diptera</taxon>
        <taxon>Brachycera</taxon>
        <taxon>Muscomorpha</taxon>
        <taxon>Ephydroidea</taxon>
        <taxon>Drosophilidae</taxon>
        <taxon>Drosophila</taxon>
    </lineage>
</organism>
<feature type="non-terminal residue" evidence="2">
    <location>
        <position position="278"/>
    </location>
</feature>
<evidence type="ECO:0000313" key="3">
    <source>
        <dbReference type="Proteomes" id="UP001200034"/>
    </source>
</evidence>
<feature type="region of interest" description="Disordered" evidence="1">
    <location>
        <begin position="1"/>
        <end position="26"/>
    </location>
</feature>
<feature type="non-terminal residue" evidence="2">
    <location>
        <position position="1"/>
    </location>
</feature>
<gene>
    <name evidence="2" type="ORF">KR093_000382</name>
</gene>
<keyword evidence="3" id="KW-1185">Reference proteome</keyword>
<sequence>ATPLSSLKTGARQRAGGDGDGGTAIWKTAPLSTANCRIPNRQEKPTIASTLRAASIRQKALNQKAVSPRKGRPPPTVNGDRKFSDRANTIAGSKQPERLLSQRKTAGGACILKKDKLEEVQNDGRIEDQPVTTTMLDTGIQTNEAEIMNRELLVGDIKLLMPSAQIAKQIDKMRWEVRNKGQRESKRKFASHEHEEEQHLDELKEYTERSYVTKRAAKKPSSILPNYESNQYRNVFKSMDEFFTREVPKAESLTNIQDRIKRKEEELMSMFDDVDVQQ</sequence>
<name>A0AAD4PQB7_9MUSC</name>
<proteinExistence type="predicted"/>
<evidence type="ECO:0000256" key="1">
    <source>
        <dbReference type="SAM" id="MobiDB-lite"/>
    </source>
</evidence>
<accession>A0AAD4PQB7</accession>
<protein>
    <submittedName>
        <fullName evidence="2">Uncharacterized protein</fullName>
    </submittedName>
</protein>
<feature type="region of interest" description="Disordered" evidence="1">
    <location>
        <begin position="60"/>
        <end position="102"/>
    </location>
</feature>
<evidence type="ECO:0000313" key="2">
    <source>
        <dbReference type="EMBL" id="KAH8384548.1"/>
    </source>
</evidence>
<comment type="caution">
    <text evidence="2">The sequence shown here is derived from an EMBL/GenBank/DDBJ whole genome shotgun (WGS) entry which is preliminary data.</text>
</comment>